<dbReference type="Proteomes" id="UP000324800">
    <property type="component" value="Unassembled WGS sequence"/>
</dbReference>
<organism evidence="2 3">
    <name type="scientific">Streblomastix strix</name>
    <dbReference type="NCBI Taxonomy" id="222440"/>
    <lineage>
        <taxon>Eukaryota</taxon>
        <taxon>Metamonada</taxon>
        <taxon>Preaxostyla</taxon>
        <taxon>Oxymonadida</taxon>
        <taxon>Streblomastigidae</taxon>
        <taxon>Streblomastix</taxon>
    </lineage>
</organism>
<accession>A0A5J4WKP4</accession>
<evidence type="ECO:0000313" key="2">
    <source>
        <dbReference type="EMBL" id="KAA6394869.1"/>
    </source>
</evidence>
<sequence length="84" mass="10438">MKKRRHELISLCEELTKRVVMEGDFEAHWATIVHFWISLQEEERMSHIVAQYAEVREKELERETKNPKEKEKERIRQWKEMEKK</sequence>
<evidence type="ECO:0000313" key="3">
    <source>
        <dbReference type="Proteomes" id="UP000324800"/>
    </source>
</evidence>
<reference evidence="2 3" key="1">
    <citation type="submission" date="2019-03" db="EMBL/GenBank/DDBJ databases">
        <title>Single cell metagenomics reveals metabolic interactions within the superorganism composed of flagellate Streblomastix strix and complex community of Bacteroidetes bacteria on its surface.</title>
        <authorList>
            <person name="Treitli S.C."/>
            <person name="Kolisko M."/>
            <person name="Husnik F."/>
            <person name="Keeling P."/>
            <person name="Hampl V."/>
        </authorList>
    </citation>
    <scope>NUCLEOTIDE SEQUENCE [LARGE SCALE GENOMIC DNA]</scope>
    <source>
        <strain evidence="2">ST1C</strain>
    </source>
</reference>
<gene>
    <name evidence="2" type="ORF">EZS28_009605</name>
</gene>
<evidence type="ECO:0000256" key="1">
    <source>
        <dbReference type="SAM" id="MobiDB-lite"/>
    </source>
</evidence>
<comment type="caution">
    <text evidence="2">The sequence shown here is derived from an EMBL/GenBank/DDBJ whole genome shotgun (WGS) entry which is preliminary data.</text>
</comment>
<dbReference type="EMBL" id="SNRW01001827">
    <property type="protein sequence ID" value="KAA6394869.1"/>
    <property type="molecule type" value="Genomic_DNA"/>
</dbReference>
<proteinExistence type="predicted"/>
<feature type="region of interest" description="Disordered" evidence="1">
    <location>
        <begin position="59"/>
        <end position="84"/>
    </location>
</feature>
<dbReference type="AlphaFoldDB" id="A0A5J4WKP4"/>
<name>A0A5J4WKP4_9EUKA</name>
<protein>
    <submittedName>
        <fullName evidence="2">Uncharacterized protein</fullName>
    </submittedName>
</protein>